<dbReference type="AlphaFoldDB" id="X1DIM9"/>
<evidence type="ECO:0000313" key="1">
    <source>
        <dbReference type="EMBL" id="GAH08140.1"/>
    </source>
</evidence>
<comment type="caution">
    <text evidence="1">The sequence shown here is derived from an EMBL/GenBank/DDBJ whole genome shotgun (WGS) entry which is preliminary data.</text>
</comment>
<dbReference type="EMBL" id="BART01029553">
    <property type="protein sequence ID" value="GAH08140.1"/>
    <property type="molecule type" value="Genomic_DNA"/>
</dbReference>
<gene>
    <name evidence="1" type="ORF">S01H4_51822</name>
</gene>
<sequence length="88" mass="9741">MKILSKFVTTNTQIHNGKCYFIGMLVENGKELSAYNIESGGSQGVGNRVGWLHENGINSMMLPKPGVECSNGLYIENSDNYCQVYYAI</sequence>
<reference evidence="1" key="1">
    <citation type="journal article" date="2014" name="Front. Microbiol.">
        <title>High frequency of phylogenetically diverse reductive dehalogenase-homologous genes in deep subseafloor sedimentary metagenomes.</title>
        <authorList>
            <person name="Kawai M."/>
            <person name="Futagami T."/>
            <person name="Toyoda A."/>
            <person name="Takaki Y."/>
            <person name="Nishi S."/>
            <person name="Hori S."/>
            <person name="Arai W."/>
            <person name="Tsubouchi T."/>
            <person name="Morono Y."/>
            <person name="Uchiyama I."/>
            <person name="Ito T."/>
            <person name="Fujiyama A."/>
            <person name="Inagaki F."/>
            <person name="Takami H."/>
        </authorList>
    </citation>
    <scope>NUCLEOTIDE SEQUENCE</scope>
    <source>
        <strain evidence="1">Expedition CK06-06</strain>
    </source>
</reference>
<name>X1DIM9_9ZZZZ</name>
<accession>X1DIM9</accession>
<proteinExistence type="predicted"/>
<organism evidence="1">
    <name type="scientific">marine sediment metagenome</name>
    <dbReference type="NCBI Taxonomy" id="412755"/>
    <lineage>
        <taxon>unclassified sequences</taxon>
        <taxon>metagenomes</taxon>
        <taxon>ecological metagenomes</taxon>
    </lineage>
</organism>
<protein>
    <submittedName>
        <fullName evidence="1">Uncharacterized protein</fullName>
    </submittedName>
</protein>